<sequence length="82" mass="9280">MITDKVRIAYIHNIGSNALKIVVSLSNTLKELSITPQHPQNPFVKEIGSIPNSVKILNLLHKFNHRLSKGIIPDSIKRIRFL</sequence>
<dbReference type="EMBL" id="JAVFKY010000002">
    <property type="protein sequence ID" value="KAK5581016.1"/>
    <property type="molecule type" value="Genomic_DNA"/>
</dbReference>
<evidence type="ECO:0000313" key="1">
    <source>
        <dbReference type="EMBL" id="KAK5581016.1"/>
    </source>
</evidence>
<protein>
    <submittedName>
        <fullName evidence="1">Uncharacterized protein</fullName>
    </submittedName>
</protein>
<dbReference type="InterPro" id="IPR008615">
    <property type="entry name" value="FNIP"/>
</dbReference>
<gene>
    <name evidence="1" type="ORF">RB653_001043</name>
</gene>
<dbReference type="Proteomes" id="UP001344447">
    <property type="component" value="Unassembled WGS sequence"/>
</dbReference>
<name>A0AAN7YWC7_9MYCE</name>
<proteinExistence type="predicted"/>
<keyword evidence="2" id="KW-1185">Reference proteome</keyword>
<evidence type="ECO:0000313" key="2">
    <source>
        <dbReference type="Proteomes" id="UP001344447"/>
    </source>
</evidence>
<organism evidence="1 2">
    <name type="scientific">Dictyostelium firmibasis</name>
    <dbReference type="NCBI Taxonomy" id="79012"/>
    <lineage>
        <taxon>Eukaryota</taxon>
        <taxon>Amoebozoa</taxon>
        <taxon>Evosea</taxon>
        <taxon>Eumycetozoa</taxon>
        <taxon>Dictyostelia</taxon>
        <taxon>Dictyosteliales</taxon>
        <taxon>Dictyosteliaceae</taxon>
        <taxon>Dictyostelium</taxon>
    </lineage>
</organism>
<dbReference type="Pfam" id="PF05725">
    <property type="entry name" value="FNIP"/>
    <property type="match status" value="1"/>
</dbReference>
<accession>A0AAN7YWC7</accession>
<reference evidence="1 2" key="1">
    <citation type="submission" date="2023-11" db="EMBL/GenBank/DDBJ databases">
        <title>Dfirmibasis_genome.</title>
        <authorList>
            <person name="Edelbroek B."/>
            <person name="Kjellin J."/>
            <person name="Jerlstrom-Hultqvist J."/>
            <person name="Soderbom F."/>
        </authorList>
    </citation>
    <scope>NUCLEOTIDE SEQUENCE [LARGE SCALE GENOMIC DNA]</scope>
    <source>
        <strain evidence="1 2">TNS-C-14</strain>
    </source>
</reference>
<comment type="caution">
    <text evidence="1">The sequence shown here is derived from an EMBL/GenBank/DDBJ whole genome shotgun (WGS) entry which is preliminary data.</text>
</comment>
<dbReference type="AlphaFoldDB" id="A0AAN7YWC7"/>